<dbReference type="VEuPathDB" id="FungiDB:JI435_429300"/>
<proteinExistence type="predicted"/>
<accession>A0A7U2EV07</accession>
<gene>
    <name evidence="2" type="ORF">JI435_429300</name>
</gene>
<organism evidence="2 3">
    <name type="scientific">Phaeosphaeria nodorum (strain SN15 / ATCC MYA-4574 / FGSC 10173)</name>
    <name type="common">Glume blotch fungus</name>
    <name type="synonym">Parastagonospora nodorum</name>
    <dbReference type="NCBI Taxonomy" id="321614"/>
    <lineage>
        <taxon>Eukaryota</taxon>
        <taxon>Fungi</taxon>
        <taxon>Dikarya</taxon>
        <taxon>Ascomycota</taxon>
        <taxon>Pezizomycotina</taxon>
        <taxon>Dothideomycetes</taxon>
        <taxon>Pleosporomycetidae</taxon>
        <taxon>Pleosporales</taxon>
        <taxon>Pleosporineae</taxon>
        <taxon>Phaeosphaeriaceae</taxon>
        <taxon>Parastagonospora</taxon>
    </lineage>
</organism>
<name>A0A7U2EV07_PHANO</name>
<dbReference type="EMBL" id="CP069025">
    <property type="protein sequence ID" value="QRC93504.1"/>
    <property type="molecule type" value="Genomic_DNA"/>
</dbReference>
<sequence length="72" mass="7902">MMPSRVLMTGFQIHVYSTSSLSTRGSYNSSDVPSNNSSTQEAHPSNPYIQAFPPHELNVCTNLNFPPSTLKS</sequence>
<feature type="compositionally biased region" description="Polar residues" evidence="1">
    <location>
        <begin position="21"/>
        <end position="43"/>
    </location>
</feature>
<evidence type="ECO:0000313" key="3">
    <source>
        <dbReference type="Proteomes" id="UP000663193"/>
    </source>
</evidence>
<dbReference type="AlphaFoldDB" id="A0A7U2EV07"/>
<dbReference type="Proteomes" id="UP000663193">
    <property type="component" value="Chromosome 3"/>
</dbReference>
<keyword evidence="3" id="KW-1185">Reference proteome</keyword>
<protein>
    <submittedName>
        <fullName evidence="2">Uncharacterized protein</fullName>
    </submittedName>
</protein>
<feature type="region of interest" description="Disordered" evidence="1">
    <location>
        <begin position="21"/>
        <end position="49"/>
    </location>
</feature>
<evidence type="ECO:0000256" key="1">
    <source>
        <dbReference type="SAM" id="MobiDB-lite"/>
    </source>
</evidence>
<evidence type="ECO:0000313" key="2">
    <source>
        <dbReference type="EMBL" id="QRC93504.1"/>
    </source>
</evidence>
<reference evidence="3" key="1">
    <citation type="journal article" date="2021" name="BMC Genomics">
        <title>Chromosome-level genome assembly and manually-curated proteome of model necrotroph Parastagonospora nodorum Sn15 reveals a genome-wide trove of candidate effector homologs, and redundancy of virulence-related functions within an accessory chromosome.</title>
        <authorList>
            <person name="Bertazzoni S."/>
            <person name="Jones D.A.B."/>
            <person name="Phan H.T."/>
            <person name="Tan K.-C."/>
            <person name="Hane J.K."/>
        </authorList>
    </citation>
    <scope>NUCLEOTIDE SEQUENCE [LARGE SCALE GENOMIC DNA]</scope>
    <source>
        <strain evidence="3">SN15 / ATCC MYA-4574 / FGSC 10173)</strain>
    </source>
</reference>